<dbReference type="InterPro" id="IPR050299">
    <property type="entry name" value="YjjX_NTPase"/>
</dbReference>
<keyword evidence="3" id="KW-0479">Metal-binding</keyword>
<dbReference type="InterPro" id="IPR029001">
    <property type="entry name" value="ITPase-like_fam"/>
</dbReference>
<dbReference type="NCBIfam" id="NF002850">
    <property type="entry name" value="PRK03114.1"/>
    <property type="match status" value="1"/>
</dbReference>
<protein>
    <recommendedName>
        <fullName evidence="9">inosine/xanthosine triphosphatase</fullName>
        <ecNumber evidence="9">3.6.1.73</ecNumber>
    </recommendedName>
</protein>
<evidence type="ECO:0000313" key="14">
    <source>
        <dbReference type="Proteomes" id="UP000076510"/>
    </source>
</evidence>
<comment type="caution">
    <text evidence="13">The sequence shown here is derived from an EMBL/GenBank/DDBJ whole genome shotgun (WGS) entry which is preliminary data.</text>
</comment>
<dbReference type="Gene3D" id="3.90.950.10">
    <property type="match status" value="1"/>
</dbReference>
<gene>
    <name evidence="13" type="primary">yjjX</name>
    <name evidence="13" type="ORF">AV649_13550</name>
</gene>
<dbReference type="InterPro" id="IPR026533">
    <property type="entry name" value="NTPase/PRRC1"/>
</dbReference>
<dbReference type="GO" id="GO:0103023">
    <property type="term" value="F:ITPase activity"/>
    <property type="evidence" value="ECO:0007669"/>
    <property type="project" value="UniProtKB-EC"/>
</dbReference>
<comment type="catalytic activity">
    <reaction evidence="10">
        <text>ITP + H2O = IDP + phosphate + H(+)</text>
        <dbReference type="Rhea" id="RHEA:28330"/>
        <dbReference type="ChEBI" id="CHEBI:15377"/>
        <dbReference type="ChEBI" id="CHEBI:15378"/>
        <dbReference type="ChEBI" id="CHEBI:43474"/>
        <dbReference type="ChEBI" id="CHEBI:58280"/>
        <dbReference type="ChEBI" id="CHEBI:61402"/>
        <dbReference type="EC" id="3.6.1.73"/>
    </reaction>
</comment>
<evidence type="ECO:0000256" key="7">
    <source>
        <dbReference type="ARBA" id="ARBA00023080"/>
    </source>
</evidence>
<evidence type="ECO:0000256" key="2">
    <source>
        <dbReference type="ARBA" id="ARBA00001946"/>
    </source>
</evidence>
<dbReference type="EC" id="3.6.1.73" evidence="9"/>
<evidence type="ECO:0000256" key="5">
    <source>
        <dbReference type="ARBA" id="ARBA00022801"/>
    </source>
</evidence>
<dbReference type="GO" id="GO:0046872">
    <property type="term" value="F:metal ion binding"/>
    <property type="evidence" value="ECO:0007669"/>
    <property type="project" value="UniProtKB-KW"/>
</dbReference>
<evidence type="ECO:0000256" key="4">
    <source>
        <dbReference type="ARBA" id="ARBA00022741"/>
    </source>
</evidence>
<dbReference type="EMBL" id="LQQY01000006">
    <property type="protein sequence ID" value="KZE51833.1"/>
    <property type="molecule type" value="Genomic_DNA"/>
</dbReference>
<evidence type="ECO:0000256" key="1">
    <source>
        <dbReference type="ARBA" id="ARBA00001936"/>
    </source>
</evidence>
<comment type="cofactor">
    <cofactor evidence="2">
        <name>Mg(2+)</name>
        <dbReference type="ChEBI" id="CHEBI:18420"/>
    </cofactor>
</comment>
<dbReference type="GO" id="GO:0000166">
    <property type="term" value="F:nucleotide binding"/>
    <property type="evidence" value="ECO:0007669"/>
    <property type="project" value="UniProtKB-KW"/>
</dbReference>
<dbReference type="PANTHER" id="PTHR34699:SF2">
    <property type="entry name" value="NON-CANONICAL PURINE NTP PHOSPHATASE_PRRC1 DOMAIN-CONTAINING PROTEIN"/>
    <property type="match status" value="1"/>
</dbReference>
<comment type="catalytic activity">
    <reaction evidence="11">
        <text>XTP + H2O = XDP + phosphate + H(+)</text>
        <dbReference type="Rhea" id="RHEA:28406"/>
        <dbReference type="ChEBI" id="CHEBI:15377"/>
        <dbReference type="ChEBI" id="CHEBI:15378"/>
        <dbReference type="ChEBI" id="CHEBI:43474"/>
        <dbReference type="ChEBI" id="CHEBI:59884"/>
        <dbReference type="ChEBI" id="CHEBI:61314"/>
        <dbReference type="EC" id="3.6.1.73"/>
    </reaction>
</comment>
<reference evidence="14" key="1">
    <citation type="submission" date="2016-01" db="EMBL/GenBank/DDBJ databases">
        <title>Whole genome sequencing of Bhargavaea cecembensis T14.</title>
        <authorList>
            <person name="Hong K.W."/>
        </authorList>
    </citation>
    <scope>NUCLEOTIDE SEQUENCE [LARGE SCALE GENOMIC DNA]</scope>
    <source>
        <strain evidence="14">M19</strain>
    </source>
</reference>
<name>A0A0J5S285_9BACI</name>
<dbReference type="OrthoDB" id="164951at2"/>
<dbReference type="RefSeq" id="WP_048007417.1">
    <property type="nucleotide sequence ID" value="NZ_JAMQJC010000006.1"/>
</dbReference>
<keyword evidence="7" id="KW-0546">Nucleotide metabolism</keyword>
<evidence type="ECO:0000256" key="9">
    <source>
        <dbReference type="ARBA" id="ARBA00038901"/>
    </source>
</evidence>
<dbReference type="SUPFAM" id="SSF52972">
    <property type="entry name" value="ITPase-like"/>
    <property type="match status" value="1"/>
</dbReference>
<keyword evidence="4" id="KW-0547">Nucleotide-binding</keyword>
<dbReference type="PATRIC" id="fig|189381.10.peg.575"/>
<dbReference type="Pfam" id="PF01931">
    <property type="entry name" value="NTPase_I-T"/>
    <property type="match status" value="1"/>
</dbReference>
<keyword evidence="8" id="KW-0464">Manganese</keyword>
<evidence type="ECO:0000256" key="10">
    <source>
        <dbReference type="ARBA" id="ARBA00048174"/>
    </source>
</evidence>
<proteinExistence type="predicted"/>
<evidence type="ECO:0000256" key="6">
    <source>
        <dbReference type="ARBA" id="ARBA00022842"/>
    </source>
</evidence>
<evidence type="ECO:0000256" key="3">
    <source>
        <dbReference type="ARBA" id="ARBA00022723"/>
    </source>
</evidence>
<sequence>MKNIGVGTTNPAKVSAIQKAIGPGGTVYPIEAESGVSAQPFSDEETIRGAVNRARNSIGAFHAGIGLEGGVVDTSSGLFLCNWGALVDADGREFVAGGARILLPDEIAYKLRGGGELGPLMDAYTKREGVRHREGAVGVFTNGRVTREAMFIHVVKLLIGQWEYDGRNRDKRGNI</sequence>
<evidence type="ECO:0000256" key="8">
    <source>
        <dbReference type="ARBA" id="ARBA00023211"/>
    </source>
</evidence>
<evidence type="ECO:0000313" key="13">
    <source>
        <dbReference type="EMBL" id="KZE51833.1"/>
    </source>
</evidence>
<evidence type="ECO:0000259" key="12">
    <source>
        <dbReference type="Pfam" id="PF01931"/>
    </source>
</evidence>
<keyword evidence="5" id="KW-0378">Hydrolase</keyword>
<dbReference type="PANTHER" id="PTHR34699">
    <property type="match status" value="1"/>
</dbReference>
<organism evidence="13 14">
    <name type="scientific">Rossellomorea marisflavi</name>
    <dbReference type="NCBI Taxonomy" id="189381"/>
    <lineage>
        <taxon>Bacteria</taxon>
        <taxon>Bacillati</taxon>
        <taxon>Bacillota</taxon>
        <taxon>Bacilli</taxon>
        <taxon>Bacillales</taxon>
        <taxon>Bacillaceae</taxon>
        <taxon>Rossellomorea</taxon>
    </lineage>
</organism>
<evidence type="ECO:0000256" key="11">
    <source>
        <dbReference type="ARBA" id="ARBA00048781"/>
    </source>
</evidence>
<dbReference type="AlphaFoldDB" id="A0A0J5S285"/>
<feature type="domain" description="Non-canonical purine NTP phosphatase/PRRC1" evidence="12">
    <location>
        <begin position="7"/>
        <end position="157"/>
    </location>
</feature>
<comment type="cofactor">
    <cofactor evidence="1">
        <name>Mn(2+)</name>
        <dbReference type="ChEBI" id="CHEBI:29035"/>
    </cofactor>
</comment>
<keyword evidence="6" id="KW-0460">Magnesium</keyword>
<dbReference type="GO" id="GO:0009117">
    <property type="term" value="P:nucleotide metabolic process"/>
    <property type="evidence" value="ECO:0007669"/>
    <property type="project" value="UniProtKB-KW"/>
</dbReference>
<dbReference type="Proteomes" id="UP000076510">
    <property type="component" value="Unassembled WGS sequence"/>
</dbReference>
<accession>A0A0J5S285</accession>